<name>A0A367FBZ4_9ACTN</name>
<proteinExistence type="predicted"/>
<keyword evidence="1" id="KW-1133">Transmembrane helix</keyword>
<accession>A0A367FBZ4</accession>
<protein>
    <submittedName>
        <fullName evidence="2">Uncharacterized protein</fullName>
    </submittedName>
</protein>
<evidence type="ECO:0000313" key="2">
    <source>
        <dbReference type="EMBL" id="RCG27217.1"/>
    </source>
</evidence>
<comment type="caution">
    <text evidence="2">The sequence shown here is derived from an EMBL/GenBank/DDBJ whole genome shotgun (WGS) entry which is preliminary data.</text>
</comment>
<sequence length="74" mass="7871">MGNSFGVVIFAIAAVVGAAISVWWILRAGAKTVRVLDDPAQRRSARITTYVAVAVVLTVVVGMFAAVLITWPTR</sequence>
<dbReference type="AlphaFoldDB" id="A0A367FBZ4"/>
<dbReference type="EMBL" id="QOIL01000016">
    <property type="protein sequence ID" value="RCG27217.1"/>
    <property type="molecule type" value="Genomic_DNA"/>
</dbReference>
<feature type="transmembrane region" description="Helical" evidence="1">
    <location>
        <begin position="6"/>
        <end position="26"/>
    </location>
</feature>
<organism evidence="2 3">
    <name type="scientific">Sphaerisporangium album</name>
    <dbReference type="NCBI Taxonomy" id="509200"/>
    <lineage>
        <taxon>Bacteria</taxon>
        <taxon>Bacillati</taxon>
        <taxon>Actinomycetota</taxon>
        <taxon>Actinomycetes</taxon>
        <taxon>Streptosporangiales</taxon>
        <taxon>Streptosporangiaceae</taxon>
        <taxon>Sphaerisporangium</taxon>
    </lineage>
</organism>
<dbReference type="Proteomes" id="UP000253094">
    <property type="component" value="Unassembled WGS sequence"/>
</dbReference>
<keyword evidence="3" id="KW-1185">Reference proteome</keyword>
<evidence type="ECO:0000256" key="1">
    <source>
        <dbReference type="SAM" id="Phobius"/>
    </source>
</evidence>
<keyword evidence="1" id="KW-0812">Transmembrane</keyword>
<reference evidence="2 3" key="1">
    <citation type="submission" date="2018-06" db="EMBL/GenBank/DDBJ databases">
        <title>Sphaerisporangium craniellae sp. nov., isolated from a marine sponge in the South China Sea.</title>
        <authorList>
            <person name="Li L."/>
        </authorList>
    </citation>
    <scope>NUCLEOTIDE SEQUENCE [LARGE SCALE GENOMIC DNA]</scope>
    <source>
        <strain evidence="2 3">CCTCC AA 208026</strain>
    </source>
</reference>
<evidence type="ECO:0000313" key="3">
    <source>
        <dbReference type="Proteomes" id="UP000253094"/>
    </source>
</evidence>
<gene>
    <name evidence="2" type="ORF">DQ384_26215</name>
</gene>
<feature type="transmembrane region" description="Helical" evidence="1">
    <location>
        <begin position="47"/>
        <end position="71"/>
    </location>
</feature>
<dbReference type="RefSeq" id="WP_114031556.1">
    <property type="nucleotide sequence ID" value="NZ_QOIL01000016.1"/>
</dbReference>
<keyword evidence="1" id="KW-0472">Membrane</keyword>